<dbReference type="SMART" id="SM00220">
    <property type="entry name" value="S_TKc"/>
    <property type="match status" value="1"/>
</dbReference>
<dbReference type="InterPro" id="IPR000719">
    <property type="entry name" value="Prot_kinase_dom"/>
</dbReference>
<evidence type="ECO:0000256" key="1">
    <source>
        <dbReference type="ARBA" id="ARBA00012513"/>
    </source>
</evidence>
<dbReference type="GO" id="GO:0016020">
    <property type="term" value="C:membrane"/>
    <property type="evidence" value="ECO:0007669"/>
    <property type="project" value="TreeGrafter"/>
</dbReference>
<name>A0A8H7XRD2_PSICU</name>
<dbReference type="PROSITE" id="PS00108">
    <property type="entry name" value="PROTEIN_KINASE_ST"/>
    <property type="match status" value="1"/>
</dbReference>
<sequence length="317" mass="35159">MAEPADTNASRHSLYTVIRKTIGNYTTFDGSDQQRLLDALLNPVPESDFPPRSVQSAGVFEDEYRLGRARLGEGIVMELASQGSLQLYLSNRLKWNPLLDVELDSRQIIFQVCNGLEYIHSQNIVHCDIKPENILLTSDTPPVAKISDFGSAYGVGSSGFLTKEENFGTVEYMAPERAWPTKANGGFDHRADCHDFVRSLLERAPASRLTMDRAMRHPWFQNLDCRKIPRSMAVVVKPPVSRQSTAKAKKRGRRILETQLGGIRKSPRLREKAKVKGPGRSSFTRKKEGAGSLHDTSFSGASEKIISPGQKTSGGVE</sequence>
<dbReference type="PANTHER" id="PTHR24348:SF22">
    <property type="entry name" value="NON-SPECIFIC SERINE_THREONINE PROTEIN KINASE"/>
    <property type="match status" value="1"/>
</dbReference>
<evidence type="ECO:0000256" key="3">
    <source>
        <dbReference type="ARBA" id="ARBA00022741"/>
    </source>
</evidence>
<evidence type="ECO:0000256" key="2">
    <source>
        <dbReference type="ARBA" id="ARBA00022679"/>
    </source>
</evidence>
<feature type="domain" description="Protein kinase" evidence="7">
    <location>
        <begin position="1"/>
        <end position="284"/>
    </location>
</feature>
<dbReference type="EMBL" id="JAFIQS010000009">
    <property type="protein sequence ID" value="KAG5165637.1"/>
    <property type="molecule type" value="Genomic_DNA"/>
</dbReference>
<evidence type="ECO:0000313" key="8">
    <source>
        <dbReference type="EMBL" id="KAG5165637.1"/>
    </source>
</evidence>
<dbReference type="SUPFAM" id="SSF56112">
    <property type="entry name" value="Protein kinase-like (PK-like)"/>
    <property type="match status" value="1"/>
</dbReference>
<reference evidence="8" key="1">
    <citation type="submission" date="2021-02" db="EMBL/GenBank/DDBJ databases">
        <title>Psilocybe cubensis genome.</title>
        <authorList>
            <person name="Mckernan K.J."/>
            <person name="Crawford S."/>
            <person name="Trippe A."/>
            <person name="Kane L.T."/>
            <person name="Mclaughlin S."/>
        </authorList>
    </citation>
    <scope>NUCLEOTIDE SEQUENCE [LARGE SCALE GENOMIC DNA]</scope>
    <source>
        <strain evidence="8">MGC-MH-2018</strain>
    </source>
</reference>
<dbReference type="EC" id="2.7.11.1" evidence="1"/>
<dbReference type="GO" id="GO:0010506">
    <property type="term" value="P:regulation of autophagy"/>
    <property type="evidence" value="ECO:0007669"/>
    <property type="project" value="InterPro"/>
</dbReference>
<dbReference type="GO" id="GO:0004674">
    <property type="term" value="F:protein serine/threonine kinase activity"/>
    <property type="evidence" value="ECO:0007669"/>
    <property type="project" value="UniProtKB-EC"/>
</dbReference>
<evidence type="ECO:0000256" key="5">
    <source>
        <dbReference type="ARBA" id="ARBA00022840"/>
    </source>
</evidence>
<dbReference type="Pfam" id="PF00069">
    <property type="entry name" value="Pkinase"/>
    <property type="match status" value="1"/>
</dbReference>
<dbReference type="GO" id="GO:0000045">
    <property type="term" value="P:autophagosome assembly"/>
    <property type="evidence" value="ECO:0007669"/>
    <property type="project" value="TreeGrafter"/>
</dbReference>
<accession>A0A8H7XRD2</accession>
<dbReference type="Gene3D" id="1.10.510.10">
    <property type="entry name" value="Transferase(Phosphotransferase) domain 1"/>
    <property type="match status" value="2"/>
</dbReference>
<dbReference type="PROSITE" id="PS50011">
    <property type="entry name" value="PROTEIN_KINASE_DOM"/>
    <property type="match status" value="1"/>
</dbReference>
<gene>
    <name evidence="8" type="ORF">JR316_009219</name>
</gene>
<dbReference type="OrthoDB" id="40902at2759"/>
<dbReference type="GO" id="GO:0005776">
    <property type="term" value="C:autophagosome"/>
    <property type="evidence" value="ECO:0007669"/>
    <property type="project" value="TreeGrafter"/>
</dbReference>
<keyword evidence="2" id="KW-0808">Transferase</keyword>
<feature type="region of interest" description="Disordered" evidence="6">
    <location>
        <begin position="261"/>
        <end position="317"/>
    </location>
</feature>
<dbReference type="InterPro" id="IPR045269">
    <property type="entry name" value="Atg1-like"/>
</dbReference>
<evidence type="ECO:0000259" key="7">
    <source>
        <dbReference type="PROSITE" id="PS50011"/>
    </source>
</evidence>
<dbReference type="InterPro" id="IPR011009">
    <property type="entry name" value="Kinase-like_dom_sf"/>
</dbReference>
<keyword evidence="3" id="KW-0547">Nucleotide-binding</keyword>
<keyword evidence="5" id="KW-0067">ATP-binding</keyword>
<dbReference type="InterPro" id="IPR008271">
    <property type="entry name" value="Ser/Thr_kinase_AS"/>
</dbReference>
<keyword evidence="4" id="KW-0418">Kinase</keyword>
<dbReference type="AlphaFoldDB" id="A0A8H7XRD2"/>
<dbReference type="GO" id="GO:0000407">
    <property type="term" value="C:phagophore assembly site"/>
    <property type="evidence" value="ECO:0007669"/>
    <property type="project" value="TreeGrafter"/>
</dbReference>
<dbReference type="GO" id="GO:0005829">
    <property type="term" value="C:cytosol"/>
    <property type="evidence" value="ECO:0007669"/>
    <property type="project" value="TreeGrafter"/>
</dbReference>
<evidence type="ECO:0000256" key="4">
    <source>
        <dbReference type="ARBA" id="ARBA00022777"/>
    </source>
</evidence>
<dbReference type="CDD" id="cd00180">
    <property type="entry name" value="PKc"/>
    <property type="match status" value="1"/>
</dbReference>
<proteinExistence type="predicted"/>
<evidence type="ECO:0000256" key="6">
    <source>
        <dbReference type="SAM" id="MobiDB-lite"/>
    </source>
</evidence>
<protein>
    <recommendedName>
        <fullName evidence="1">non-specific serine/threonine protein kinase</fullName>
        <ecNumber evidence="1">2.7.11.1</ecNumber>
    </recommendedName>
</protein>
<dbReference type="GO" id="GO:0005524">
    <property type="term" value="F:ATP binding"/>
    <property type="evidence" value="ECO:0007669"/>
    <property type="project" value="UniProtKB-KW"/>
</dbReference>
<comment type="caution">
    <text evidence="8">The sequence shown here is derived from an EMBL/GenBank/DDBJ whole genome shotgun (WGS) entry which is preliminary data.</text>
</comment>
<dbReference type="PANTHER" id="PTHR24348">
    <property type="entry name" value="SERINE/THREONINE-PROTEIN KINASE UNC-51-RELATED"/>
    <property type="match status" value="1"/>
</dbReference>
<organism evidence="8">
    <name type="scientific">Psilocybe cubensis</name>
    <name type="common">Psychedelic mushroom</name>
    <name type="synonym">Stropharia cubensis</name>
    <dbReference type="NCBI Taxonomy" id="181762"/>
    <lineage>
        <taxon>Eukaryota</taxon>
        <taxon>Fungi</taxon>
        <taxon>Dikarya</taxon>
        <taxon>Basidiomycota</taxon>
        <taxon>Agaricomycotina</taxon>
        <taxon>Agaricomycetes</taxon>
        <taxon>Agaricomycetidae</taxon>
        <taxon>Agaricales</taxon>
        <taxon>Agaricineae</taxon>
        <taxon>Strophariaceae</taxon>
        <taxon>Psilocybe</taxon>
    </lineage>
</organism>